<gene>
    <name evidence="1" type="ORF">BPAE_0242g00050</name>
</gene>
<comment type="caution">
    <text evidence="1">The sequence shown here is derived from an EMBL/GenBank/DDBJ whole genome shotgun (WGS) entry which is preliminary data.</text>
</comment>
<keyword evidence="2" id="KW-1185">Reference proteome</keyword>
<evidence type="ECO:0000313" key="2">
    <source>
        <dbReference type="Proteomes" id="UP000297910"/>
    </source>
</evidence>
<dbReference type="EMBL" id="PQXI01000241">
    <property type="protein sequence ID" value="TGO21089.1"/>
    <property type="molecule type" value="Genomic_DNA"/>
</dbReference>
<dbReference type="AlphaFoldDB" id="A0A4Z1FCP2"/>
<dbReference type="Proteomes" id="UP000297910">
    <property type="component" value="Unassembled WGS sequence"/>
</dbReference>
<accession>A0A4Z1FCP2</accession>
<protein>
    <submittedName>
        <fullName evidence="1">Uncharacterized protein</fullName>
    </submittedName>
</protein>
<proteinExistence type="predicted"/>
<reference evidence="1 2" key="1">
    <citation type="submission" date="2017-12" db="EMBL/GenBank/DDBJ databases">
        <title>Comparative genomics of Botrytis spp.</title>
        <authorList>
            <person name="Valero-Jimenez C.A."/>
            <person name="Tapia P."/>
            <person name="Veloso J."/>
            <person name="Silva-Moreno E."/>
            <person name="Staats M."/>
            <person name="Valdes J.H."/>
            <person name="Van Kan J.A.L."/>
        </authorList>
    </citation>
    <scope>NUCLEOTIDE SEQUENCE [LARGE SCALE GENOMIC DNA]</scope>
    <source>
        <strain evidence="1 2">Bp0003</strain>
    </source>
</reference>
<sequence length="198" mass="22560">MQLSLSTSIKAFLASYYSQSKDFVKAQNLFRDDMITAISILEDEDPDNDPIGYKSLIGCFIHTGDDQNALNAWSLLYLNDTLTCSDDDEDESTRSGPLDAKCEGECGKKWTYADDFYMCKSCYQTIFCGDCLEELTGNRLTTWVCHPEHSWLHVPPWNDGNVAGKGIVRVMDESDSPKEVKISDWIKDLKRIWEIQEE</sequence>
<name>A0A4Z1FCP2_9HELO</name>
<evidence type="ECO:0000313" key="1">
    <source>
        <dbReference type="EMBL" id="TGO21089.1"/>
    </source>
</evidence>
<organism evidence="1 2">
    <name type="scientific">Botrytis paeoniae</name>
    <dbReference type="NCBI Taxonomy" id="278948"/>
    <lineage>
        <taxon>Eukaryota</taxon>
        <taxon>Fungi</taxon>
        <taxon>Dikarya</taxon>
        <taxon>Ascomycota</taxon>
        <taxon>Pezizomycotina</taxon>
        <taxon>Leotiomycetes</taxon>
        <taxon>Helotiales</taxon>
        <taxon>Sclerotiniaceae</taxon>
        <taxon>Botrytis</taxon>
    </lineage>
</organism>